<reference evidence="2 3" key="1">
    <citation type="journal article" date="2008" name="Nature">
        <title>The genome of the choanoflagellate Monosiga brevicollis and the origin of metazoans.</title>
        <authorList>
            <consortium name="JGI Sequencing"/>
            <person name="King N."/>
            <person name="Westbrook M.J."/>
            <person name="Young S.L."/>
            <person name="Kuo A."/>
            <person name="Abedin M."/>
            <person name="Chapman J."/>
            <person name="Fairclough S."/>
            <person name="Hellsten U."/>
            <person name="Isogai Y."/>
            <person name="Letunic I."/>
            <person name="Marr M."/>
            <person name="Pincus D."/>
            <person name="Putnam N."/>
            <person name="Rokas A."/>
            <person name="Wright K.J."/>
            <person name="Zuzow R."/>
            <person name="Dirks W."/>
            <person name="Good M."/>
            <person name="Goodstein D."/>
            <person name="Lemons D."/>
            <person name="Li W."/>
            <person name="Lyons J.B."/>
            <person name="Morris A."/>
            <person name="Nichols S."/>
            <person name="Richter D.J."/>
            <person name="Salamov A."/>
            <person name="Bork P."/>
            <person name="Lim W.A."/>
            <person name="Manning G."/>
            <person name="Miller W.T."/>
            <person name="McGinnis W."/>
            <person name="Shapiro H."/>
            <person name="Tjian R."/>
            <person name="Grigoriev I.V."/>
            <person name="Rokhsar D."/>
        </authorList>
    </citation>
    <scope>NUCLEOTIDE SEQUENCE [LARGE SCALE GENOMIC DNA]</scope>
    <source>
        <strain evidence="3">MX1 / ATCC 50154</strain>
    </source>
</reference>
<evidence type="ECO:0000313" key="2">
    <source>
        <dbReference type="EMBL" id="EDQ87873.1"/>
    </source>
</evidence>
<dbReference type="KEGG" id="mbr:MONBRDRAFT_26904"/>
<dbReference type="InParanoid" id="A9V3V8"/>
<protein>
    <recommendedName>
        <fullName evidence="1">Mnd1 HTH domain-containing protein</fullName>
    </recommendedName>
</protein>
<dbReference type="InterPro" id="IPR040453">
    <property type="entry name" value="Mnd1_HTH"/>
</dbReference>
<gene>
    <name evidence="2" type="ORF">MONBRDRAFT_26904</name>
</gene>
<dbReference type="eggNOG" id="KOG3433">
    <property type="taxonomic scope" value="Eukaryota"/>
</dbReference>
<dbReference type="OMA" id="VCYWAFP"/>
<dbReference type="EMBL" id="CH991557">
    <property type="protein sequence ID" value="EDQ87873.1"/>
    <property type="molecule type" value="Genomic_DNA"/>
</dbReference>
<dbReference type="AlphaFoldDB" id="A9V3V8"/>
<sequence length="156" mass="17956">MGRKGLSAEEKRKRMMEFFYETEDVWQLKEVEKICAKEKGITSMAIKDVLQSLVDDNMVHVEKIGTSNYYWAFPSEGAAIRGNKKDDYNKKIQELHRREAAAKEGLEAARVGREPTEKRAKIMKEIEDAKATLVNIDTELQSFRDCDPELLKDRGV</sequence>
<name>A9V3V8_MONBE</name>
<keyword evidence="3" id="KW-1185">Reference proteome</keyword>
<dbReference type="STRING" id="81824.A9V3V8"/>
<organism evidence="2 3">
    <name type="scientific">Monosiga brevicollis</name>
    <name type="common">Choanoflagellate</name>
    <dbReference type="NCBI Taxonomy" id="81824"/>
    <lineage>
        <taxon>Eukaryota</taxon>
        <taxon>Choanoflagellata</taxon>
        <taxon>Craspedida</taxon>
        <taxon>Salpingoecidae</taxon>
        <taxon>Monosiga</taxon>
    </lineage>
</organism>
<dbReference type="Pfam" id="PF03962">
    <property type="entry name" value="Mnd1"/>
    <property type="match status" value="1"/>
</dbReference>
<proteinExistence type="predicted"/>
<dbReference type="Proteomes" id="UP000001357">
    <property type="component" value="Unassembled WGS sequence"/>
</dbReference>
<dbReference type="GeneID" id="5892628"/>
<evidence type="ECO:0000313" key="3">
    <source>
        <dbReference type="Proteomes" id="UP000001357"/>
    </source>
</evidence>
<dbReference type="RefSeq" id="XP_001747406.1">
    <property type="nucleotide sequence ID" value="XM_001747354.1"/>
</dbReference>
<evidence type="ECO:0000259" key="1">
    <source>
        <dbReference type="Pfam" id="PF03962"/>
    </source>
</evidence>
<dbReference type="FunCoup" id="A9V3V8">
    <property type="interactions" value="391"/>
</dbReference>
<feature type="domain" description="Mnd1 HTH" evidence="1">
    <location>
        <begin position="15"/>
        <end position="74"/>
    </location>
</feature>
<accession>A9V3V8</accession>